<evidence type="ECO:0000313" key="1">
    <source>
        <dbReference type="EMBL" id="MED6128690.1"/>
    </source>
</evidence>
<name>A0ABU6RY17_9FABA</name>
<gene>
    <name evidence="1" type="ORF">PIB30_100425</name>
</gene>
<keyword evidence="2" id="KW-1185">Reference proteome</keyword>
<reference evidence="1 2" key="1">
    <citation type="journal article" date="2023" name="Plants (Basel)">
        <title>Bridging the Gap: Combining Genomics and Transcriptomics Approaches to Understand Stylosanthes scabra, an Orphan Legume from the Brazilian Caatinga.</title>
        <authorList>
            <person name="Ferreira-Neto J.R.C."/>
            <person name="da Silva M.D."/>
            <person name="Binneck E."/>
            <person name="de Melo N.F."/>
            <person name="da Silva R.H."/>
            <person name="de Melo A.L.T.M."/>
            <person name="Pandolfi V."/>
            <person name="Bustamante F.O."/>
            <person name="Brasileiro-Vidal A.C."/>
            <person name="Benko-Iseppon A.M."/>
        </authorList>
    </citation>
    <scope>NUCLEOTIDE SEQUENCE [LARGE SCALE GENOMIC DNA]</scope>
    <source>
        <tissue evidence="1">Leaves</tissue>
    </source>
</reference>
<dbReference type="Proteomes" id="UP001341840">
    <property type="component" value="Unassembled WGS sequence"/>
</dbReference>
<comment type="caution">
    <text evidence="1">The sequence shown here is derived from an EMBL/GenBank/DDBJ whole genome shotgun (WGS) entry which is preliminary data.</text>
</comment>
<sequence>MEVAKKGTRNEKIMKKSLEASFSPCAYAPTPWCMHTHQIRCIRTHTLVRTHPPNLASKFTKQLRRHTHFGAPRFLEIEKYMGKAKKGIGSKRFMKRSQKTEEVASEVASEAAHATLE</sequence>
<proteinExistence type="predicted"/>
<dbReference type="EMBL" id="JASCZI010033011">
    <property type="protein sequence ID" value="MED6128690.1"/>
    <property type="molecule type" value="Genomic_DNA"/>
</dbReference>
<accession>A0ABU6RY17</accession>
<evidence type="ECO:0000313" key="2">
    <source>
        <dbReference type="Proteomes" id="UP001341840"/>
    </source>
</evidence>
<protein>
    <submittedName>
        <fullName evidence="1">Uncharacterized protein</fullName>
    </submittedName>
</protein>
<organism evidence="1 2">
    <name type="scientific">Stylosanthes scabra</name>
    <dbReference type="NCBI Taxonomy" id="79078"/>
    <lineage>
        <taxon>Eukaryota</taxon>
        <taxon>Viridiplantae</taxon>
        <taxon>Streptophyta</taxon>
        <taxon>Embryophyta</taxon>
        <taxon>Tracheophyta</taxon>
        <taxon>Spermatophyta</taxon>
        <taxon>Magnoliopsida</taxon>
        <taxon>eudicotyledons</taxon>
        <taxon>Gunneridae</taxon>
        <taxon>Pentapetalae</taxon>
        <taxon>rosids</taxon>
        <taxon>fabids</taxon>
        <taxon>Fabales</taxon>
        <taxon>Fabaceae</taxon>
        <taxon>Papilionoideae</taxon>
        <taxon>50 kb inversion clade</taxon>
        <taxon>dalbergioids sensu lato</taxon>
        <taxon>Dalbergieae</taxon>
        <taxon>Pterocarpus clade</taxon>
        <taxon>Stylosanthes</taxon>
    </lineage>
</organism>